<reference evidence="16 17" key="1">
    <citation type="submission" date="2016-02" db="EMBL/GenBank/DDBJ databases">
        <title>Discovery of a natural microsporidian pathogen with a broad tissue tropism in Caenorhabditis elegans.</title>
        <authorList>
            <person name="Luallen R.J."/>
            <person name="Reinke A.W."/>
            <person name="Tong L."/>
            <person name="Botts M.R."/>
            <person name="Felix M.-A."/>
            <person name="Troemel E.R."/>
        </authorList>
    </citation>
    <scope>NUCLEOTIDE SEQUENCE [LARGE SCALE GENOMIC DNA]</scope>
    <source>
        <strain evidence="16 17">JUm2807</strain>
    </source>
</reference>
<dbReference type="Proteomes" id="UP000185944">
    <property type="component" value="Unassembled WGS sequence"/>
</dbReference>
<evidence type="ECO:0000259" key="14">
    <source>
        <dbReference type="Pfam" id="PF04565"/>
    </source>
</evidence>
<dbReference type="InterPro" id="IPR007644">
    <property type="entry name" value="RNA_pol_bsu_protrusion"/>
</dbReference>
<comment type="similarity">
    <text evidence="1 8">Belongs to the RNA polymerase beta chain family.</text>
</comment>
<dbReference type="InterPro" id="IPR037033">
    <property type="entry name" value="DNA-dir_RNAP_su2_hyb_sf"/>
</dbReference>
<dbReference type="Gene3D" id="2.40.50.150">
    <property type="match status" value="1"/>
</dbReference>
<evidence type="ECO:0000256" key="3">
    <source>
        <dbReference type="ARBA" id="ARBA00022679"/>
    </source>
</evidence>
<dbReference type="RefSeq" id="XP_067545740.1">
    <property type="nucleotide sequence ID" value="XM_067689467.1"/>
</dbReference>
<evidence type="ECO:0000256" key="4">
    <source>
        <dbReference type="ARBA" id="ARBA00022695"/>
    </source>
</evidence>
<keyword evidence="6" id="KW-0862">Zinc</keyword>
<evidence type="ECO:0000256" key="1">
    <source>
        <dbReference type="ARBA" id="ARBA00006835"/>
    </source>
</evidence>
<dbReference type="EC" id="2.7.7.6" evidence="9"/>
<dbReference type="SUPFAM" id="SSF64484">
    <property type="entry name" value="beta and beta-prime subunits of DNA dependent RNA-polymerase"/>
    <property type="match status" value="1"/>
</dbReference>
<dbReference type="InterPro" id="IPR007645">
    <property type="entry name" value="RNA_pol_Rpb2_3"/>
</dbReference>
<dbReference type="Pfam" id="PF04563">
    <property type="entry name" value="RNA_pol_Rpb2_1"/>
    <property type="match status" value="2"/>
</dbReference>
<feature type="domain" description="RNA polymerase Rpb2" evidence="14">
    <location>
        <begin position="449"/>
        <end position="513"/>
    </location>
</feature>
<feature type="domain" description="DNA-directed RNA polymerase subunit 2 hybrid-binding" evidence="10">
    <location>
        <begin position="673"/>
        <end position="1013"/>
    </location>
</feature>
<dbReference type="GO" id="GO:0003677">
    <property type="term" value="F:DNA binding"/>
    <property type="evidence" value="ECO:0007669"/>
    <property type="project" value="InterPro"/>
</dbReference>
<evidence type="ECO:0000313" key="16">
    <source>
        <dbReference type="EMBL" id="OAG32298.1"/>
    </source>
</evidence>
<accession>A0A177EK91</accession>
<dbReference type="EMBL" id="LTDL01000006">
    <property type="protein sequence ID" value="OAG32298.1"/>
    <property type="molecule type" value="Genomic_DNA"/>
</dbReference>
<dbReference type="InterPro" id="IPR015712">
    <property type="entry name" value="DNA-dir_RNA_pol_su2"/>
</dbReference>
<feature type="domain" description="RNA polymerase beta subunit protrusion" evidence="13">
    <location>
        <begin position="45"/>
        <end position="149"/>
    </location>
</feature>
<dbReference type="Gene3D" id="3.90.1100.10">
    <property type="match status" value="2"/>
</dbReference>
<dbReference type="GO" id="GO:0046872">
    <property type="term" value="F:metal ion binding"/>
    <property type="evidence" value="ECO:0007669"/>
    <property type="project" value="UniProtKB-KW"/>
</dbReference>
<dbReference type="InterPro" id="IPR007641">
    <property type="entry name" value="RNA_pol_Rpb2_7"/>
</dbReference>
<dbReference type="GO" id="GO:0032549">
    <property type="term" value="F:ribonucleoside binding"/>
    <property type="evidence" value="ECO:0007669"/>
    <property type="project" value="InterPro"/>
</dbReference>
<dbReference type="Pfam" id="PF04566">
    <property type="entry name" value="RNA_pol_Rpb2_4"/>
    <property type="match status" value="1"/>
</dbReference>
<dbReference type="GO" id="GO:0000428">
    <property type="term" value="C:DNA-directed RNA polymerase complex"/>
    <property type="evidence" value="ECO:0007669"/>
    <property type="project" value="UniProtKB-KW"/>
</dbReference>
<dbReference type="InterPro" id="IPR007121">
    <property type="entry name" value="RNA_pol_bsu_CS"/>
</dbReference>
<feature type="domain" description="RNA polymerase beta subunit protrusion" evidence="13">
    <location>
        <begin position="182"/>
        <end position="405"/>
    </location>
</feature>
<dbReference type="Pfam" id="PF04561">
    <property type="entry name" value="RNA_pol_Rpb2_2"/>
    <property type="match status" value="1"/>
</dbReference>
<evidence type="ECO:0000256" key="7">
    <source>
        <dbReference type="ARBA" id="ARBA00023163"/>
    </source>
</evidence>
<dbReference type="InterPro" id="IPR007646">
    <property type="entry name" value="RNA_pol_Rpb2_4"/>
</dbReference>
<keyword evidence="3 9" id="KW-0808">Transferase</keyword>
<protein>
    <recommendedName>
        <fullName evidence="9">DNA-directed RNA polymerase subunit beta</fullName>
        <ecNumber evidence="9">2.7.7.6</ecNumber>
    </recommendedName>
</protein>
<organism evidence="16 17">
    <name type="scientific">Nematocida displodere</name>
    <dbReference type="NCBI Taxonomy" id="1805483"/>
    <lineage>
        <taxon>Eukaryota</taxon>
        <taxon>Fungi</taxon>
        <taxon>Fungi incertae sedis</taxon>
        <taxon>Microsporidia</taxon>
        <taxon>Nematocida</taxon>
    </lineage>
</organism>
<evidence type="ECO:0000259" key="10">
    <source>
        <dbReference type="Pfam" id="PF00562"/>
    </source>
</evidence>
<dbReference type="AlphaFoldDB" id="A0A177EK91"/>
<gene>
    <name evidence="16" type="ORF">NEDG_02049</name>
</gene>
<dbReference type="Pfam" id="PF04565">
    <property type="entry name" value="RNA_pol_Rpb2_3"/>
    <property type="match status" value="1"/>
</dbReference>
<evidence type="ECO:0000313" key="17">
    <source>
        <dbReference type="Proteomes" id="UP000185944"/>
    </source>
</evidence>
<dbReference type="Gene3D" id="2.40.270.10">
    <property type="entry name" value="DNA-directed RNA polymerase, subunit 2, domain 6"/>
    <property type="match status" value="1"/>
</dbReference>
<feature type="domain" description="RNA polymerase Rpb2" evidence="11">
    <location>
        <begin position="1016"/>
        <end position="1099"/>
    </location>
</feature>
<dbReference type="OrthoDB" id="10248617at2759"/>
<evidence type="ECO:0000259" key="13">
    <source>
        <dbReference type="Pfam" id="PF04563"/>
    </source>
</evidence>
<keyword evidence="17" id="KW-1185">Reference proteome</keyword>
<dbReference type="InterPro" id="IPR014724">
    <property type="entry name" value="RNA_pol_RPB2_OB-fold"/>
</dbReference>
<dbReference type="Pfam" id="PF04560">
    <property type="entry name" value="RNA_pol_Rpb2_7"/>
    <property type="match status" value="1"/>
</dbReference>
<evidence type="ECO:0000256" key="9">
    <source>
        <dbReference type="RuleBase" id="RU363031"/>
    </source>
</evidence>
<keyword evidence="2 9" id="KW-0240">DNA-directed RNA polymerase</keyword>
<evidence type="ECO:0000256" key="8">
    <source>
        <dbReference type="RuleBase" id="RU000434"/>
    </source>
</evidence>
<evidence type="ECO:0000259" key="15">
    <source>
        <dbReference type="Pfam" id="PF04566"/>
    </source>
</evidence>
<sequence length="1102" mass="121792">MTETRARERESRTDTWAFREAVPGNLPPRDPRYFDFTEAFLREKGLNRHHIGSFNYFVGTEIKHLLQTNNFIDSDVDPTFFLKYTDIRIEPPSIEENMVKRYIAPEECRARNLTYAGDILVDVEYTRGKDVIISRGIMIGRIPIMLGSELSLRQATFPDRQIPIKAGTGLLKVKNPYYTRPKGECPHDIGGYFICKGVERVLLMQEQLAKNRILVEVDFRGDLCAVVTSSSLERKSKTKVVLKKKLLYLAHNSLVEDIPLQVIMKGLGVSTDLEIELLVGRPLSATAKPRTTLEALAWIGEKIKTRAGGIEEARILLCDIILAHVPGSATDMRAKAEYLAVMARMLLEQSEQRGGDSSQNDKDFVGNKRIELAGQMLSLLFEDLLKRFNAEMKKSLDRVLCKRARAQELDALHFLVMNRNIITTGLLRAISTGSWSLKRFRMERAGITQVLSRLSRLSAIGMCSRVSSQFEKTRKVSGPRALHCSQWGIFCPADTPEGEACGLVKSLATLTEISSAEDEGPVLDVLSFLGIEDLSVMGVDALEMTKCWVNGVIVGVCRHPELTARSLRGMRRSGQVPNSIGIWVAEDLFISTETGRLCRPLIIVEGGVPKLSRAEMDYLRDGYKTVQDFFSDGLIECIDQNEAKNSLIAVWREEVTPETTHLELDPSAILGYVAGVIPYPHHNQSPRNTYQCAMGKQGVGITGVDLKRRMDGVNFFLATTQRPLAATRSMELIGYNDLPAGQNLTIAVMSMSGYDIEDAIVLNQGSVNRGVGRALLFKTHALSLRMYPGGGVDTIVGDGIPSPGLKVSEGTTFIDRRTPLGTKAGAIYRGLDGATVEKTALLRTGDDLVTIKTVLKEHRIPRVGDKFSSRHGQKGVVGLILPQEDMPFNESGISPDLVMNPHGFPSRMTVGKILELVTGKCLSLGSKLLDSCSATAFGGVRARDIADELIALGYSETGKETLTCGTSGKKIPVSIFFGPVFYQRLKHMVSDKMHARARGPRAVLTRQPTEGRCRDGGFRLGEMERDCLIGYGASEILIERLVISSDKYTVHLCTSCGLLVSRAGCPSCRTPSLQVLQLPYACKLLFQELISMRIAPRITLRE</sequence>
<dbReference type="PANTHER" id="PTHR20856">
    <property type="entry name" value="DNA-DIRECTED RNA POLYMERASE I SUBUNIT 2"/>
    <property type="match status" value="1"/>
</dbReference>
<dbReference type="GeneID" id="93648399"/>
<comment type="caution">
    <text evidence="16">The sequence shown here is derived from an EMBL/GenBank/DDBJ whole genome shotgun (WGS) entry which is preliminary data.</text>
</comment>
<dbReference type="VEuPathDB" id="MicrosporidiaDB:NEDG_02049"/>
<dbReference type="STRING" id="1805483.A0A177EK91"/>
<evidence type="ECO:0000259" key="12">
    <source>
        <dbReference type="Pfam" id="PF04561"/>
    </source>
</evidence>
<dbReference type="GO" id="GO:0006351">
    <property type="term" value="P:DNA-templated transcription"/>
    <property type="evidence" value="ECO:0007669"/>
    <property type="project" value="InterPro"/>
</dbReference>
<dbReference type="InterPro" id="IPR007642">
    <property type="entry name" value="RNA_pol_Rpb2_2"/>
</dbReference>
<name>A0A177EK91_9MICR</name>
<keyword evidence="5" id="KW-0479">Metal-binding</keyword>
<feature type="domain" description="RNA polymerase Rpb2" evidence="15">
    <location>
        <begin position="549"/>
        <end position="605"/>
    </location>
</feature>
<dbReference type="CDD" id="cd00653">
    <property type="entry name" value="RNA_pol_B_RPB2"/>
    <property type="match status" value="1"/>
</dbReference>
<evidence type="ECO:0000256" key="5">
    <source>
        <dbReference type="ARBA" id="ARBA00022723"/>
    </source>
</evidence>
<proteinExistence type="inferred from homology"/>
<dbReference type="Pfam" id="PF00562">
    <property type="entry name" value="RNA_pol_Rpb2_6"/>
    <property type="match status" value="1"/>
</dbReference>
<dbReference type="GO" id="GO:0003899">
    <property type="term" value="F:DNA-directed RNA polymerase activity"/>
    <property type="evidence" value="ECO:0007669"/>
    <property type="project" value="UniProtKB-EC"/>
</dbReference>
<dbReference type="InterPro" id="IPR007120">
    <property type="entry name" value="DNA-dir_RNAP_su2_dom"/>
</dbReference>
<feature type="domain" description="RNA polymerase Rpb2" evidence="12">
    <location>
        <begin position="209"/>
        <end position="371"/>
    </location>
</feature>
<evidence type="ECO:0000256" key="6">
    <source>
        <dbReference type="ARBA" id="ARBA00022833"/>
    </source>
</evidence>
<evidence type="ECO:0000259" key="11">
    <source>
        <dbReference type="Pfam" id="PF04560"/>
    </source>
</evidence>
<keyword evidence="4 9" id="KW-0548">Nucleotidyltransferase</keyword>
<dbReference type="PROSITE" id="PS01166">
    <property type="entry name" value="RNA_POL_BETA"/>
    <property type="match status" value="1"/>
</dbReference>
<dbReference type="FunFam" id="2.40.270.10:FF:000011">
    <property type="entry name" value="DNA-directed RNA polymerase subunit beta"/>
    <property type="match status" value="1"/>
</dbReference>
<keyword evidence="7 9" id="KW-0804">Transcription</keyword>
<evidence type="ECO:0000256" key="2">
    <source>
        <dbReference type="ARBA" id="ARBA00022478"/>
    </source>
</evidence>
<dbReference type="Gene3D" id="3.90.1800.10">
    <property type="entry name" value="RNA polymerase alpha subunit dimerisation domain"/>
    <property type="match status" value="1"/>
</dbReference>
<comment type="catalytic activity">
    <reaction evidence="9">
        <text>RNA(n) + a ribonucleoside 5'-triphosphate = RNA(n+1) + diphosphate</text>
        <dbReference type="Rhea" id="RHEA:21248"/>
        <dbReference type="Rhea" id="RHEA-COMP:14527"/>
        <dbReference type="Rhea" id="RHEA-COMP:17342"/>
        <dbReference type="ChEBI" id="CHEBI:33019"/>
        <dbReference type="ChEBI" id="CHEBI:61557"/>
        <dbReference type="ChEBI" id="CHEBI:140395"/>
        <dbReference type="EC" id="2.7.7.6"/>
    </reaction>
</comment>
<comment type="function">
    <text evidence="9">DNA-dependent RNA polymerase catalyzes the transcription of DNA into RNA using the four ribonucleoside triphosphates as substrates.</text>
</comment>